<evidence type="ECO:0008006" key="3">
    <source>
        <dbReference type="Google" id="ProtNLM"/>
    </source>
</evidence>
<sequence length="417" mass="46331">MMLDAMFCQRAPDRRQHSFMYNKPGGHPFVGGAGFEVNYEGRGLLKAALFMRRNAAAHLGSLSVSDVEKVLTDFISNNFWIIGNEAWDGCLLGAGQSRDAPFAEFVSATTKQRLTETIAASDLFVEPRQLVTFPLVTVRVAEEFECPTFFIVKPDGLKLSRLPPGYIDADLRSDSFPPFGRWDGTRRSPSSWLGVWAGTAEVAKRHRAAILGAVALLPHRMERYLFSGRTLFGGLCTFAGSLSMMSGDPHTPALSEDILIGKADHGWLAVLADKLVSPTKVDKRRMRALEYFYRAWVPDPTRRFPTLFGALDAIYGDAGKATQSVIEAVGPVMGSAYDYDRLKLLLGLRASVIHGGAPNVYESSDYHKYYERYEEDATRDLEYIVARCLQTVIFGSALRERPHTHAALIKQHTGRDI</sequence>
<gene>
    <name evidence="1" type="ORF">NEE01_16005</name>
</gene>
<dbReference type="EMBL" id="JANFAV010000012">
    <property type="protein sequence ID" value="MCW6536283.1"/>
    <property type="molecule type" value="Genomic_DNA"/>
</dbReference>
<accession>A0AA42CV99</accession>
<dbReference type="AlphaFoldDB" id="A0AA42CV99"/>
<keyword evidence="2" id="KW-1185">Reference proteome</keyword>
<name>A0AA42CV99_9SPHN</name>
<dbReference type="Proteomes" id="UP001165565">
    <property type="component" value="Unassembled WGS sequence"/>
</dbReference>
<proteinExistence type="predicted"/>
<reference evidence="1" key="1">
    <citation type="submission" date="2022-06" db="EMBL/GenBank/DDBJ databases">
        <title>Sphingomonas sp. nov. isolated from rhizosphere soil of tomato.</title>
        <authorList>
            <person name="Dong H."/>
            <person name="Gao R."/>
        </authorList>
    </citation>
    <scope>NUCLEOTIDE SEQUENCE</scope>
    <source>
        <strain evidence="1">MMSM24</strain>
    </source>
</reference>
<organism evidence="1 2">
    <name type="scientific">Sphingomonas lycopersici</name>
    <dbReference type="NCBI Taxonomy" id="2951807"/>
    <lineage>
        <taxon>Bacteria</taxon>
        <taxon>Pseudomonadati</taxon>
        <taxon>Pseudomonadota</taxon>
        <taxon>Alphaproteobacteria</taxon>
        <taxon>Sphingomonadales</taxon>
        <taxon>Sphingomonadaceae</taxon>
        <taxon>Sphingomonas</taxon>
    </lineage>
</organism>
<evidence type="ECO:0000313" key="2">
    <source>
        <dbReference type="Proteomes" id="UP001165565"/>
    </source>
</evidence>
<comment type="caution">
    <text evidence="1">The sequence shown here is derived from an EMBL/GenBank/DDBJ whole genome shotgun (WGS) entry which is preliminary data.</text>
</comment>
<evidence type="ECO:0000313" key="1">
    <source>
        <dbReference type="EMBL" id="MCW6536283.1"/>
    </source>
</evidence>
<protein>
    <recommendedName>
        <fullName evidence="3">Apea-like HEPN domain-containing protein</fullName>
    </recommendedName>
</protein>